<dbReference type="Pfam" id="PF06912">
    <property type="entry name" value="DUF1275"/>
    <property type="match status" value="1"/>
</dbReference>
<keyword evidence="1" id="KW-0472">Membrane</keyword>
<dbReference type="PANTHER" id="PTHR37314">
    <property type="entry name" value="SLR0142 PROTEIN"/>
    <property type="match status" value="1"/>
</dbReference>
<protein>
    <submittedName>
        <fullName evidence="2">YoaK family protein</fullName>
    </submittedName>
</protein>
<dbReference type="PANTHER" id="PTHR37314:SF4">
    <property type="entry name" value="UPF0700 TRANSMEMBRANE PROTEIN YOAK"/>
    <property type="match status" value="1"/>
</dbReference>
<sequence length="228" mass="25488">MSKECDPMHEHLLIGFLLTMAGGALDAYSYLNHGQVFAGLQTGNVILLTLHLAQGHLEMLGRYLFPLLAFFIGVFATVSIEHHFDKNDRFLWQHIVLIVEIIGLIIVAFVSPHLKNIWVTCLISLIASIQYQTFRKVRGRPFATTMTTGNLRNTAVFLWLALLKKEPENLRKALETLLIVVAFMLGAVISGLLTPIYHNATVLFISADLACVLAILLIMQRHGQEEAI</sequence>
<feature type="transmembrane region" description="Helical" evidence="1">
    <location>
        <begin position="60"/>
        <end position="78"/>
    </location>
</feature>
<reference evidence="3" key="1">
    <citation type="journal article" date="2019" name="Int. J. Syst. Evol. Microbiol.">
        <title>The Global Catalogue of Microorganisms (GCM) 10K type strain sequencing project: providing services to taxonomists for standard genome sequencing and annotation.</title>
        <authorList>
            <consortium name="The Broad Institute Genomics Platform"/>
            <consortium name="The Broad Institute Genome Sequencing Center for Infectious Disease"/>
            <person name="Wu L."/>
            <person name="Ma J."/>
        </authorList>
    </citation>
    <scope>NUCLEOTIDE SEQUENCE [LARGE SCALE GENOMIC DNA]</scope>
    <source>
        <strain evidence="3">CCM 8897</strain>
    </source>
</reference>
<dbReference type="RefSeq" id="WP_125600728.1">
    <property type="nucleotide sequence ID" value="NZ_JBHSSM010000020.1"/>
</dbReference>
<organism evidence="2 3">
    <name type="scientific">Lapidilactobacillus achengensis</name>
    <dbReference type="NCBI Taxonomy" id="2486000"/>
    <lineage>
        <taxon>Bacteria</taxon>
        <taxon>Bacillati</taxon>
        <taxon>Bacillota</taxon>
        <taxon>Bacilli</taxon>
        <taxon>Lactobacillales</taxon>
        <taxon>Lactobacillaceae</taxon>
        <taxon>Lapidilactobacillus</taxon>
    </lineage>
</organism>
<evidence type="ECO:0000256" key="1">
    <source>
        <dbReference type="SAM" id="Phobius"/>
    </source>
</evidence>
<keyword evidence="1" id="KW-0812">Transmembrane</keyword>
<dbReference type="Proteomes" id="UP001596310">
    <property type="component" value="Unassembled WGS sequence"/>
</dbReference>
<gene>
    <name evidence="2" type="ORF">ACFQHW_09105</name>
</gene>
<keyword evidence="3" id="KW-1185">Reference proteome</keyword>
<feature type="transmembrane region" description="Helical" evidence="1">
    <location>
        <begin position="173"/>
        <end position="194"/>
    </location>
</feature>
<evidence type="ECO:0000313" key="3">
    <source>
        <dbReference type="Proteomes" id="UP001596310"/>
    </source>
</evidence>
<name>A0ABW1URS1_9LACO</name>
<accession>A0ABW1URS1</accession>
<feature type="transmembrane region" description="Helical" evidence="1">
    <location>
        <begin position="200"/>
        <end position="219"/>
    </location>
</feature>
<feature type="transmembrane region" description="Helical" evidence="1">
    <location>
        <begin position="90"/>
        <end position="111"/>
    </location>
</feature>
<proteinExistence type="predicted"/>
<dbReference type="EMBL" id="JBHSSM010000020">
    <property type="protein sequence ID" value="MFC6315718.1"/>
    <property type="molecule type" value="Genomic_DNA"/>
</dbReference>
<dbReference type="InterPro" id="IPR010699">
    <property type="entry name" value="DUF1275"/>
</dbReference>
<comment type="caution">
    <text evidence="2">The sequence shown here is derived from an EMBL/GenBank/DDBJ whole genome shotgun (WGS) entry which is preliminary data.</text>
</comment>
<evidence type="ECO:0000313" key="2">
    <source>
        <dbReference type="EMBL" id="MFC6315718.1"/>
    </source>
</evidence>
<feature type="transmembrane region" description="Helical" evidence="1">
    <location>
        <begin position="12"/>
        <end position="31"/>
    </location>
</feature>
<keyword evidence="1" id="KW-1133">Transmembrane helix</keyword>